<evidence type="ECO:0000256" key="10">
    <source>
        <dbReference type="ARBA" id="ARBA00023136"/>
    </source>
</evidence>
<sequence length="803" mass="91302">MELVLRTEGYPRVEPPVQLSDHLSLSLYLSEFLCPFFCLSCVWLIHLSLPALTLSVILSSRVLMPLFWHLNMELDNVSPLQHFVVAKRTISAVFHQLLEFVRECSDFVEETWKNEDLEHVAEEKQCLQIQACSRKLTVIKDVLARRHMKVAFFGRTSNGKSTVINAMLRERVLPSGIGHTTNCFLSVEGTDGEHAYLTTDDSEERKNIETVNQLAHALHMDRNQDSGCLVRVFWPKAKCALLRDDLVLMDSPGTDVTSELDSWIDKFCLDADEKHFFHKVNERISKPNIFILNNRWDASVLEPEYLEDVRKQHMDRCVSFLVEELKVVDLNKAPDRIFFVSAKEVLSARIHRAQGMPETGGALAEGFQERLMEFQSFERTFEKWCDVVTVSLSKLVPIDSGHVLLAPRCHCGTMMAQAHASWTPQEFISQSAVKTKFEQHTIRAWQITESVKAIMDAINISSAEKKVFSLEEREALMDRLEFVRNQLNFLTEDIKDKIKAITDKVADKVSSAMAEEIRCLSVLVDEFCSDFSPALNALALYKTKLMAYVEERMVKNLDLSCSSSINGCVLSSQRDIMDTLRPLLPPAARGQLHLPNRKFSITYDLNFASLCEDFVEDINFHFSLGLTFLVNRFLGPAKAKQALSLLDQKLQLSSSSAPLGAQEELAISMATGLVSLTSRASVGMLVIAGVVWRSAGWRVIVLSVSLYSLLYLYERLTWTNSAKERALKQQEMVAVFARMCQQVDKSEMELETEIRTLSARIQRLECVQRHSKTLRSQTLIWHKATDLESQLESFSAQYLQIQH</sequence>
<keyword evidence="8" id="KW-0496">Mitochondrion</keyword>
<evidence type="ECO:0000256" key="2">
    <source>
        <dbReference type="ARBA" id="ARBA00022692"/>
    </source>
</evidence>
<keyword evidence="7 11" id="KW-0175">Coiled coil</keyword>
<keyword evidence="9" id="KW-0342">GTP-binding</keyword>
<dbReference type="PANTHER" id="PTHR10465">
    <property type="entry name" value="TRANSMEMBRANE GTPASE FZO1"/>
    <property type="match status" value="1"/>
</dbReference>
<keyword evidence="4" id="KW-1000">Mitochondrion outer membrane</keyword>
<keyword evidence="5" id="KW-0378">Hydrolase</keyword>
<keyword evidence="6" id="KW-1133">Transmembrane helix</keyword>
<dbReference type="InterPro" id="IPR027417">
    <property type="entry name" value="P-loop_NTPase"/>
</dbReference>
<evidence type="ECO:0000256" key="5">
    <source>
        <dbReference type="ARBA" id="ARBA00022801"/>
    </source>
</evidence>
<gene>
    <name evidence="13" type="ORF">H4Q32_003836</name>
</gene>
<proteinExistence type="predicted"/>
<evidence type="ECO:0000259" key="12">
    <source>
        <dbReference type="PROSITE" id="PS51718"/>
    </source>
</evidence>
<dbReference type="InterPro" id="IPR045063">
    <property type="entry name" value="Dynamin_N"/>
</dbReference>
<evidence type="ECO:0000256" key="1">
    <source>
        <dbReference type="ARBA" id="ARBA00004374"/>
    </source>
</evidence>
<dbReference type="SUPFAM" id="SSF52540">
    <property type="entry name" value="P-loop containing nucleoside triphosphate hydrolases"/>
    <property type="match status" value="1"/>
</dbReference>
<feature type="coiled-coil region" evidence="11">
    <location>
        <begin position="473"/>
        <end position="500"/>
    </location>
</feature>
<feature type="domain" description="Dynamin-type G" evidence="12">
    <location>
        <begin position="144"/>
        <end position="378"/>
    </location>
</feature>
<comment type="caution">
    <text evidence="13">The sequence shown here is derived from an EMBL/GenBank/DDBJ whole genome shotgun (WGS) entry which is preliminary data.</text>
</comment>
<keyword evidence="2" id="KW-0812">Transmembrane</keyword>
<evidence type="ECO:0000256" key="11">
    <source>
        <dbReference type="SAM" id="Coils"/>
    </source>
</evidence>
<dbReference type="PANTHER" id="PTHR10465:SF2">
    <property type="entry name" value="MITOFUSIN-1"/>
    <property type="match status" value="1"/>
</dbReference>
<comment type="subcellular location">
    <subcellularLocation>
        <location evidence="1">Mitochondrion outer membrane</location>
        <topology evidence="1">Multi-pass membrane protein</topology>
    </subcellularLocation>
</comment>
<dbReference type="PROSITE" id="PS51718">
    <property type="entry name" value="G_DYNAMIN_2"/>
    <property type="match status" value="1"/>
</dbReference>
<dbReference type="InterPro" id="IPR027094">
    <property type="entry name" value="Mitofusin_fam"/>
</dbReference>
<organism evidence="13 14">
    <name type="scientific">Labeo rohita</name>
    <name type="common">Indian major carp</name>
    <name type="synonym">Cyprinus rohita</name>
    <dbReference type="NCBI Taxonomy" id="84645"/>
    <lineage>
        <taxon>Eukaryota</taxon>
        <taxon>Metazoa</taxon>
        <taxon>Chordata</taxon>
        <taxon>Craniata</taxon>
        <taxon>Vertebrata</taxon>
        <taxon>Euteleostomi</taxon>
        <taxon>Actinopterygii</taxon>
        <taxon>Neopterygii</taxon>
        <taxon>Teleostei</taxon>
        <taxon>Ostariophysi</taxon>
        <taxon>Cypriniformes</taxon>
        <taxon>Cyprinidae</taxon>
        <taxon>Labeoninae</taxon>
        <taxon>Labeonini</taxon>
        <taxon>Labeo</taxon>
    </lineage>
</organism>
<evidence type="ECO:0000256" key="6">
    <source>
        <dbReference type="ARBA" id="ARBA00022989"/>
    </source>
</evidence>
<dbReference type="Gene3D" id="3.40.50.300">
    <property type="entry name" value="P-loop containing nucleotide triphosphate hydrolases"/>
    <property type="match status" value="1"/>
</dbReference>
<accession>A0ABQ8MWZ5</accession>
<evidence type="ECO:0000313" key="13">
    <source>
        <dbReference type="EMBL" id="KAI2667372.1"/>
    </source>
</evidence>
<name>A0ABQ8MWZ5_LABRO</name>
<evidence type="ECO:0000256" key="3">
    <source>
        <dbReference type="ARBA" id="ARBA00022741"/>
    </source>
</evidence>
<dbReference type="InterPro" id="IPR030381">
    <property type="entry name" value="G_DYNAMIN_dom"/>
</dbReference>
<dbReference type="EMBL" id="JACTAM010000002">
    <property type="protein sequence ID" value="KAI2667372.1"/>
    <property type="molecule type" value="Genomic_DNA"/>
</dbReference>
<evidence type="ECO:0000256" key="7">
    <source>
        <dbReference type="ARBA" id="ARBA00023054"/>
    </source>
</evidence>
<dbReference type="InterPro" id="IPR006884">
    <property type="entry name" value="Fzo/mitofusin_HR2"/>
</dbReference>
<dbReference type="Gene3D" id="1.20.5.110">
    <property type="match status" value="1"/>
</dbReference>
<dbReference type="Pfam" id="PF04799">
    <property type="entry name" value="Fzo_mitofusin"/>
    <property type="match status" value="1"/>
</dbReference>
<evidence type="ECO:0000313" key="14">
    <source>
        <dbReference type="Proteomes" id="UP000830375"/>
    </source>
</evidence>
<dbReference type="SUPFAM" id="SSF111479">
    <property type="entry name" value="Fzo-like conserved region"/>
    <property type="match status" value="1"/>
</dbReference>
<protein>
    <submittedName>
        <fullName evidence="13">Mitofusin-1</fullName>
    </submittedName>
</protein>
<keyword evidence="14" id="KW-1185">Reference proteome</keyword>
<dbReference type="Pfam" id="PF00350">
    <property type="entry name" value="Dynamin_N"/>
    <property type="match status" value="1"/>
</dbReference>
<dbReference type="Proteomes" id="UP000830375">
    <property type="component" value="Unassembled WGS sequence"/>
</dbReference>
<keyword evidence="3" id="KW-0547">Nucleotide-binding</keyword>
<evidence type="ECO:0000256" key="9">
    <source>
        <dbReference type="ARBA" id="ARBA00023134"/>
    </source>
</evidence>
<dbReference type="CDD" id="cd09912">
    <property type="entry name" value="DLP_2"/>
    <property type="match status" value="1"/>
</dbReference>
<reference evidence="13 14" key="1">
    <citation type="submission" date="2022-01" db="EMBL/GenBank/DDBJ databases">
        <title>A high-quality chromosome-level genome assembly of rohu carp, Labeo rohita.</title>
        <authorList>
            <person name="Arick M.A. II"/>
            <person name="Hsu C.-Y."/>
            <person name="Magbanua Z."/>
            <person name="Pechanova O."/>
            <person name="Grover C."/>
            <person name="Miller E."/>
            <person name="Thrash A."/>
            <person name="Ezzel L."/>
            <person name="Alam S."/>
            <person name="Benzie J."/>
            <person name="Hamilton M."/>
            <person name="Karsi A."/>
            <person name="Lawrence M.L."/>
            <person name="Peterson D.G."/>
        </authorList>
    </citation>
    <scope>NUCLEOTIDE SEQUENCE [LARGE SCALE GENOMIC DNA]</scope>
    <source>
        <strain evidence="14">BAU-BD-2019</strain>
        <tissue evidence="13">Blood</tissue>
    </source>
</reference>
<evidence type="ECO:0000256" key="8">
    <source>
        <dbReference type="ARBA" id="ARBA00023128"/>
    </source>
</evidence>
<keyword evidence="10" id="KW-0472">Membrane</keyword>
<evidence type="ECO:0000256" key="4">
    <source>
        <dbReference type="ARBA" id="ARBA00022787"/>
    </source>
</evidence>